<feature type="compositionally biased region" description="Basic and acidic residues" evidence="1">
    <location>
        <begin position="1"/>
        <end position="12"/>
    </location>
</feature>
<feature type="compositionally biased region" description="Low complexity" evidence="1">
    <location>
        <begin position="18"/>
        <end position="28"/>
    </location>
</feature>
<organism evidence="2">
    <name type="scientific">Zea mays</name>
    <name type="common">Maize</name>
    <dbReference type="NCBI Taxonomy" id="4577"/>
    <lineage>
        <taxon>Eukaryota</taxon>
        <taxon>Viridiplantae</taxon>
        <taxon>Streptophyta</taxon>
        <taxon>Embryophyta</taxon>
        <taxon>Tracheophyta</taxon>
        <taxon>Spermatophyta</taxon>
        <taxon>Magnoliopsida</taxon>
        <taxon>Liliopsida</taxon>
        <taxon>Poales</taxon>
        <taxon>Poaceae</taxon>
        <taxon>PACMAD clade</taxon>
        <taxon>Panicoideae</taxon>
        <taxon>Andropogonodae</taxon>
        <taxon>Andropogoneae</taxon>
        <taxon>Tripsacinae</taxon>
        <taxon>Zea</taxon>
    </lineage>
</organism>
<comment type="caution">
    <text evidence="2">The sequence shown here is derived from an EMBL/GenBank/DDBJ whole genome shotgun (WGS) entry which is preliminary data.</text>
</comment>
<protein>
    <submittedName>
        <fullName evidence="2">Uncharacterized protein</fullName>
    </submittedName>
</protein>
<dbReference type="Proteomes" id="UP000251960">
    <property type="component" value="Chromosome 2"/>
</dbReference>
<feature type="region of interest" description="Disordered" evidence="1">
    <location>
        <begin position="1"/>
        <end position="69"/>
    </location>
</feature>
<dbReference type="EMBL" id="NCVQ01000003">
    <property type="protein sequence ID" value="PWZ37530.1"/>
    <property type="molecule type" value="Genomic_DNA"/>
</dbReference>
<dbReference type="AlphaFoldDB" id="A0A3L6FW91"/>
<name>A0A3L6FW91_MAIZE</name>
<feature type="compositionally biased region" description="Low complexity" evidence="1">
    <location>
        <begin position="44"/>
        <end position="60"/>
    </location>
</feature>
<gene>
    <name evidence="2" type="ORF">Zm00014a_020840</name>
</gene>
<accession>A0A3L6FW91</accession>
<evidence type="ECO:0000313" key="2">
    <source>
        <dbReference type="EMBL" id="PWZ37530.1"/>
    </source>
</evidence>
<evidence type="ECO:0000256" key="1">
    <source>
        <dbReference type="SAM" id="MobiDB-lite"/>
    </source>
</evidence>
<reference evidence="2" key="1">
    <citation type="journal article" date="2018" name="Nat. Genet.">
        <title>Extensive intraspecific gene order and gene structural variations between Mo17 and other maize genomes.</title>
        <authorList>
            <person name="Sun S."/>
            <person name="Zhou Y."/>
            <person name="Chen J."/>
            <person name="Shi J."/>
            <person name="Zhao H."/>
            <person name="Zhao H."/>
            <person name="Song W."/>
            <person name="Zhang M."/>
            <person name="Cui Y."/>
            <person name="Dong X."/>
            <person name="Liu H."/>
            <person name="Ma X."/>
            <person name="Jiao Y."/>
            <person name="Wang B."/>
            <person name="Wei X."/>
            <person name="Stein J.C."/>
            <person name="Glaubitz J.C."/>
            <person name="Lu F."/>
            <person name="Yu G."/>
            <person name="Liang C."/>
            <person name="Fengler K."/>
            <person name="Li B."/>
            <person name="Rafalski A."/>
            <person name="Schnable P.S."/>
            <person name="Ware D.H."/>
            <person name="Buckler E.S."/>
            <person name="Lai J."/>
        </authorList>
    </citation>
    <scope>NUCLEOTIDE SEQUENCE [LARGE SCALE GENOMIC DNA]</scope>
    <source>
        <tissue evidence="2">Seedling</tissue>
    </source>
</reference>
<sequence length="102" mass="11223">MAPKKKQLDSKQRQKPKSSSSSSAATAAPRLQISSENERRLRRLLLNSSAPSPSPANVSEVRGESREQKARRLRGVYDKLALEGFSSAQIEQALSAIPVRIH</sequence>
<proteinExistence type="predicted"/>